<dbReference type="PANTHER" id="PTHR36582">
    <property type="entry name" value="ANTITOXIN PARD"/>
    <property type="match status" value="1"/>
</dbReference>
<dbReference type="InterPro" id="IPR022789">
    <property type="entry name" value="ParD"/>
</dbReference>
<dbReference type="OrthoDB" id="291307at2"/>
<proteinExistence type="inferred from homology"/>
<dbReference type="Pfam" id="PF03693">
    <property type="entry name" value="ParD_antitoxin"/>
    <property type="match status" value="1"/>
</dbReference>
<dbReference type="RefSeq" id="WP_128624586.1">
    <property type="nucleotide sequence ID" value="NZ_ML133508.1"/>
</dbReference>
<evidence type="ECO:0000313" key="3">
    <source>
        <dbReference type="EMBL" id="RUM99083.1"/>
    </source>
</evidence>
<dbReference type="EMBL" id="RKST01000003">
    <property type="protein sequence ID" value="RUM99083.1"/>
    <property type="molecule type" value="Genomic_DNA"/>
</dbReference>
<dbReference type="CDD" id="cd22231">
    <property type="entry name" value="RHH_NikR_HicB-like"/>
    <property type="match status" value="1"/>
</dbReference>
<comment type="caution">
    <text evidence="3">The sequence shown here is derived from an EMBL/GenBank/DDBJ whole genome shotgun (WGS) entry which is preliminary data.</text>
</comment>
<accession>A0A432VAG7</accession>
<gene>
    <name evidence="3" type="ORF">EET67_05465</name>
</gene>
<dbReference type="SUPFAM" id="SSF47598">
    <property type="entry name" value="Ribbon-helix-helix"/>
    <property type="match status" value="1"/>
</dbReference>
<sequence>MNISLTKELEEYVAAQVRSGHYSSASEVVREALRGHLREKAERDIQTRIARARADVQAGDIAEATPQFFEEARRRIRRSAGGKSR</sequence>
<evidence type="ECO:0000256" key="1">
    <source>
        <dbReference type="ARBA" id="ARBA00008580"/>
    </source>
</evidence>
<dbReference type="PANTHER" id="PTHR36582:SF2">
    <property type="entry name" value="ANTITOXIN PARD"/>
    <property type="match status" value="1"/>
</dbReference>
<evidence type="ECO:0000313" key="4">
    <source>
        <dbReference type="Proteomes" id="UP000281647"/>
    </source>
</evidence>
<dbReference type="Gene3D" id="6.10.10.120">
    <property type="entry name" value="Antitoxin ParD1-like"/>
    <property type="match status" value="1"/>
</dbReference>
<keyword evidence="4" id="KW-1185">Reference proteome</keyword>
<comment type="similarity">
    <text evidence="1">Belongs to the ParD antitoxin family.</text>
</comment>
<dbReference type="AlphaFoldDB" id="A0A432VAG7"/>
<keyword evidence="2" id="KW-1277">Toxin-antitoxin system</keyword>
<reference evidence="3 4" key="1">
    <citation type="submission" date="2018-11" db="EMBL/GenBank/DDBJ databases">
        <title>Pseudaminobacter arsenicus sp. nov., an arsenic-resistant bacterium isolated from arsenic-rich aquifers.</title>
        <authorList>
            <person name="Mu Y."/>
        </authorList>
    </citation>
    <scope>NUCLEOTIDE SEQUENCE [LARGE SCALE GENOMIC DNA]</scope>
    <source>
        <strain evidence="3 4">CB3</strain>
    </source>
</reference>
<evidence type="ECO:0000256" key="2">
    <source>
        <dbReference type="ARBA" id="ARBA00022649"/>
    </source>
</evidence>
<dbReference type="InterPro" id="IPR010985">
    <property type="entry name" value="Ribbon_hlx_hlx"/>
</dbReference>
<organism evidence="3 4">
    <name type="scientific">Borborobacter arsenicus</name>
    <dbReference type="NCBI Taxonomy" id="1851146"/>
    <lineage>
        <taxon>Bacteria</taxon>
        <taxon>Pseudomonadati</taxon>
        <taxon>Pseudomonadota</taxon>
        <taxon>Alphaproteobacteria</taxon>
        <taxon>Hyphomicrobiales</taxon>
        <taxon>Phyllobacteriaceae</taxon>
        <taxon>Borborobacter</taxon>
    </lineage>
</organism>
<dbReference type="NCBIfam" id="TIGR02606">
    <property type="entry name" value="antidote_CC2985"/>
    <property type="match status" value="1"/>
</dbReference>
<dbReference type="Proteomes" id="UP000281647">
    <property type="component" value="Unassembled WGS sequence"/>
</dbReference>
<name>A0A432VAG7_9HYPH</name>
<protein>
    <submittedName>
        <fullName evidence="3">Type II toxin-antitoxin system ParD family antitoxin</fullName>
    </submittedName>
</protein>
<dbReference type="GO" id="GO:0006355">
    <property type="term" value="P:regulation of DNA-templated transcription"/>
    <property type="evidence" value="ECO:0007669"/>
    <property type="project" value="InterPro"/>
</dbReference>
<dbReference type="InterPro" id="IPR038296">
    <property type="entry name" value="ParD_sf"/>
</dbReference>